<evidence type="ECO:0000313" key="3">
    <source>
        <dbReference type="Proteomes" id="UP001157161"/>
    </source>
</evidence>
<reference evidence="2" key="2">
    <citation type="submission" date="2023-02" db="EMBL/GenBank/DDBJ databases">
        <authorList>
            <person name="Sun Q."/>
            <person name="Mori K."/>
        </authorList>
    </citation>
    <scope>NUCLEOTIDE SEQUENCE</scope>
    <source>
        <strain evidence="2">NBRC 112290</strain>
    </source>
</reference>
<dbReference type="Proteomes" id="UP001157161">
    <property type="component" value="Unassembled WGS sequence"/>
</dbReference>
<reference evidence="2" key="1">
    <citation type="journal article" date="2014" name="Int. J. Syst. Evol. Microbiol.">
        <title>Complete genome sequence of Corynebacterium casei LMG S-19264T (=DSM 44701T), isolated from a smear-ripened cheese.</title>
        <authorList>
            <consortium name="US DOE Joint Genome Institute (JGI-PGF)"/>
            <person name="Walter F."/>
            <person name="Albersmeier A."/>
            <person name="Kalinowski J."/>
            <person name="Ruckert C."/>
        </authorList>
    </citation>
    <scope>NUCLEOTIDE SEQUENCE</scope>
    <source>
        <strain evidence="2">NBRC 112290</strain>
    </source>
</reference>
<gene>
    <name evidence="2" type="ORF">GCM10025875_19230</name>
</gene>
<feature type="compositionally biased region" description="Basic residues" evidence="1">
    <location>
        <begin position="1"/>
        <end position="21"/>
    </location>
</feature>
<dbReference type="RefSeq" id="WP_284250665.1">
    <property type="nucleotide sequence ID" value="NZ_BSUM01000001.1"/>
</dbReference>
<name>A0AA38CRI2_9MICO</name>
<evidence type="ECO:0000313" key="2">
    <source>
        <dbReference type="EMBL" id="GMA31931.1"/>
    </source>
</evidence>
<dbReference type="AlphaFoldDB" id="A0AA38CRI2"/>
<feature type="region of interest" description="Disordered" evidence="1">
    <location>
        <begin position="1"/>
        <end position="50"/>
    </location>
</feature>
<evidence type="ECO:0000256" key="1">
    <source>
        <dbReference type="SAM" id="MobiDB-lite"/>
    </source>
</evidence>
<dbReference type="EMBL" id="BSUM01000001">
    <property type="protein sequence ID" value="GMA31931.1"/>
    <property type="molecule type" value="Genomic_DNA"/>
</dbReference>
<proteinExistence type="predicted"/>
<keyword evidence="3" id="KW-1185">Reference proteome</keyword>
<accession>A0AA38CRI2</accession>
<comment type="caution">
    <text evidence="2">The sequence shown here is derived from an EMBL/GenBank/DDBJ whole genome shotgun (WGS) entry which is preliminary data.</text>
</comment>
<sequence>MARNHRRPRVHQPTRNLRRHGRERDSGPRLLRGPPRRGRRPGAVGYPTSSQIGQTTSVYIAEGYGYDLDGAYQIFERGAIYGSRVTDYYGEVDASGTFVVKGGSSPFKAVHDSVGGGGGFLSYPISNEVRQAPGYWYQEFLSGDIYVSPSGAFPVYWYWGGYDYNQMGGGSSAIGYPTGNLVVQGSHYAYQRFERGILYTLPDCYACDLPPIGVPVKGGFISAHAARGGGSGSLGYPRSAETYNSSTRTWTQVFERGRIEIGPGGTRYFTGKFWTEGFALQSDRQALRTVDS</sequence>
<organism evidence="2 3">
    <name type="scientific">Litorihabitans aurantiacus</name>
    <dbReference type="NCBI Taxonomy" id="1930061"/>
    <lineage>
        <taxon>Bacteria</taxon>
        <taxon>Bacillati</taxon>
        <taxon>Actinomycetota</taxon>
        <taxon>Actinomycetes</taxon>
        <taxon>Micrococcales</taxon>
        <taxon>Beutenbergiaceae</taxon>
        <taxon>Litorihabitans</taxon>
    </lineage>
</organism>
<protein>
    <submittedName>
        <fullName evidence="2">Uncharacterized protein</fullName>
    </submittedName>
</protein>
<dbReference type="InterPro" id="IPR013207">
    <property type="entry name" value="LGFP"/>
</dbReference>
<dbReference type="Pfam" id="PF08310">
    <property type="entry name" value="LGFP"/>
    <property type="match status" value="1"/>
</dbReference>